<gene>
    <name evidence="1" type="ORF">A5CBH24_03490</name>
</gene>
<keyword evidence="2" id="KW-1185">Reference proteome</keyword>
<reference evidence="2" key="1">
    <citation type="submission" date="2019-06" db="EMBL/GenBank/DDBJ databases">
        <title>Alistipes onderdonkii subsp. vulgaris subsp. nov., Alistipes dispar sp. nov. and Alistipes communis sp. nov., isolated from human faeces, and creation of Alistipes onderdonkii subsp. onderdonkii subsp. nov.</title>
        <authorList>
            <person name="Sakamoto M."/>
            <person name="Ikeyama N."/>
            <person name="Ogata Y."/>
            <person name="Suda W."/>
            <person name="Iino T."/>
            <person name="Hattori M."/>
            <person name="Ohkuma M."/>
        </authorList>
    </citation>
    <scope>NUCLEOTIDE SEQUENCE [LARGE SCALE GENOMIC DNA]</scope>
    <source>
        <strain evidence="2">5CBH24</strain>
    </source>
</reference>
<dbReference type="Proteomes" id="UP000318946">
    <property type="component" value="Chromosome"/>
</dbReference>
<dbReference type="EMBL" id="AP019735">
    <property type="protein sequence ID" value="BBL03036.1"/>
    <property type="molecule type" value="Genomic_DNA"/>
</dbReference>
<dbReference type="AlphaFoldDB" id="A0A4Y1WSC2"/>
<proteinExistence type="predicted"/>
<evidence type="ECO:0000313" key="2">
    <source>
        <dbReference type="Proteomes" id="UP000318946"/>
    </source>
</evidence>
<evidence type="ECO:0000313" key="1">
    <source>
        <dbReference type="EMBL" id="BBL03036.1"/>
    </source>
</evidence>
<protein>
    <submittedName>
        <fullName evidence="1">Uncharacterized protein</fullName>
    </submittedName>
</protein>
<name>A0A4Y1WSC2_9BACT</name>
<sequence>MNGFIEVTESSRKVLICIDEISYITATTDGTMIHLKRCGSDNRPIPIISSDNYDDVVQAIRESSRS</sequence>
<dbReference type="KEGG" id="acou:A5CBH24_03490"/>
<accession>A0A4Y1WSC2</accession>
<organism evidence="1 2">
    <name type="scientific">Alistipes communis</name>
    <dbReference type="NCBI Taxonomy" id="2585118"/>
    <lineage>
        <taxon>Bacteria</taxon>
        <taxon>Pseudomonadati</taxon>
        <taxon>Bacteroidota</taxon>
        <taxon>Bacteroidia</taxon>
        <taxon>Bacteroidales</taxon>
        <taxon>Rikenellaceae</taxon>
        <taxon>Alistipes</taxon>
    </lineage>
</organism>